<evidence type="ECO:0000256" key="29">
    <source>
        <dbReference type="ARBA" id="ARBA00051360"/>
    </source>
</evidence>
<evidence type="ECO:0000256" key="19">
    <source>
        <dbReference type="ARBA" id="ARBA00048180"/>
    </source>
</evidence>
<keyword evidence="56" id="KW-1185">Reference proteome</keyword>
<evidence type="ECO:0000256" key="25">
    <source>
        <dbReference type="ARBA" id="ARBA00051113"/>
    </source>
</evidence>
<evidence type="ECO:0000256" key="39">
    <source>
        <dbReference type="ARBA" id="ARBA00052112"/>
    </source>
</evidence>
<evidence type="ECO:0000256" key="41">
    <source>
        <dbReference type="ARBA" id="ARBA00052772"/>
    </source>
</evidence>
<keyword evidence="7" id="KW-0962">Peroxisome biogenesis</keyword>
<comment type="subunit">
    <text evidence="4">Homodimer.</text>
</comment>
<comment type="catalytic activity">
    <reaction evidence="20">
        <text>hexanoyl-CoA + H2O = hexanoate + CoA + H(+)</text>
        <dbReference type="Rhea" id="RHEA:40115"/>
        <dbReference type="ChEBI" id="CHEBI:15377"/>
        <dbReference type="ChEBI" id="CHEBI:15378"/>
        <dbReference type="ChEBI" id="CHEBI:17120"/>
        <dbReference type="ChEBI" id="CHEBI:57287"/>
        <dbReference type="ChEBI" id="CHEBI:62620"/>
    </reaction>
    <physiologicalReaction direction="left-to-right" evidence="20">
        <dbReference type="Rhea" id="RHEA:40116"/>
    </physiologicalReaction>
</comment>
<evidence type="ECO:0000256" key="10">
    <source>
        <dbReference type="ARBA" id="ARBA00023098"/>
    </source>
</evidence>
<evidence type="ECO:0000256" key="40">
    <source>
        <dbReference type="ARBA" id="ARBA00052155"/>
    </source>
</evidence>
<evidence type="ECO:0000256" key="48">
    <source>
        <dbReference type="ARBA" id="ARBA00066473"/>
    </source>
</evidence>
<evidence type="ECO:0000256" key="22">
    <source>
        <dbReference type="ARBA" id="ARBA00050352"/>
    </source>
</evidence>
<comment type="catalytic activity">
    <reaction evidence="38">
        <text>malonyl-CoA + H2O = malonate + CoA + H(+)</text>
        <dbReference type="Rhea" id="RHEA:40219"/>
        <dbReference type="ChEBI" id="CHEBI:15377"/>
        <dbReference type="ChEBI" id="CHEBI:15378"/>
        <dbReference type="ChEBI" id="CHEBI:15792"/>
        <dbReference type="ChEBI" id="CHEBI:57287"/>
        <dbReference type="ChEBI" id="CHEBI:57384"/>
    </reaction>
    <physiologicalReaction direction="left-to-right" evidence="38">
        <dbReference type="Rhea" id="RHEA:40220"/>
    </physiologicalReaction>
</comment>
<comment type="catalytic activity">
    <reaction evidence="17">
        <text>decanoyl-CoA + H2O = decanoate + CoA + H(+)</text>
        <dbReference type="Rhea" id="RHEA:40059"/>
        <dbReference type="ChEBI" id="CHEBI:15377"/>
        <dbReference type="ChEBI" id="CHEBI:15378"/>
        <dbReference type="ChEBI" id="CHEBI:27689"/>
        <dbReference type="ChEBI" id="CHEBI:57287"/>
        <dbReference type="ChEBI" id="CHEBI:61430"/>
    </reaction>
    <physiologicalReaction direction="left-to-right" evidence="17">
        <dbReference type="Rhea" id="RHEA:40060"/>
    </physiologicalReaction>
</comment>
<dbReference type="InterPro" id="IPR049449">
    <property type="entry name" value="TesB_ACOT8-like_N"/>
</dbReference>
<comment type="catalytic activity">
    <reaction evidence="40">
        <text>3alpha,7alpha,12alpha-trihydroxy-5beta-cholestan-26-oyl-CoA + H2O = 3alpha,7alpha,12alpha-trihydroxy-5beta-cholestan-26-oate + CoA + H(+)</text>
        <dbReference type="Rhea" id="RHEA:59936"/>
        <dbReference type="ChEBI" id="CHEBI:15377"/>
        <dbReference type="ChEBI" id="CHEBI:15378"/>
        <dbReference type="ChEBI" id="CHEBI:57287"/>
        <dbReference type="ChEBI" id="CHEBI:63001"/>
        <dbReference type="ChEBI" id="CHEBI:85674"/>
    </reaction>
    <physiologicalReaction direction="left-to-right" evidence="40">
        <dbReference type="Rhea" id="RHEA:59937"/>
    </physiologicalReaction>
</comment>
<comment type="catalytic activity">
    <reaction evidence="1">
        <text>butanoyl-CoA + H2O = butanoate + CoA + H(+)</text>
        <dbReference type="Rhea" id="RHEA:40111"/>
        <dbReference type="ChEBI" id="CHEBI:15377"/>
        <dbReference type="ChEBI" id="CHEBI:15378"/>
        <dbReference type="ChEBI" id="CHEBI:17968"/>
        <dbReference type="ChEBI" id="CHEBI:57287"/>
        <dbReference type="ChEBI" id="CHEBI:57371"/>
    </reaction>
    <physiologicalReaction direction="left-to-right" evidence="1">
        <dbReference type="Rhea" id="RHEA:40112"/>
    </physiologicalReaction>
</comment>
<evidence type="ECO:0000256" key="8">
    <source>
        <dbReference type="ARBA" id="ARBA00022801"/>
    </source>
</evidence>
<comment type="catalytic activity">
    <reaction evidence="29">
        <text>(3S)-3-hydroxy-3-methylglutaryl-CoA + H2O = 3-hydroxy-3-methylglutarate + CoA + H(+)</text>
        <dbReference type="Rhea" id="RHEA:16305"/>
        <dbReference type="ChEBI" id="CHEBI:15377"/>
        <dbReference type="ChEBI" id="CHEBI:15378"/>
        <dbReference type="ChEBI" id="CHEBI:17325"/>
        <dbReference type="ChEBI" id="CHEBI:43074"/>
        <dbReference type="ChEBI" id="CHEBI:57287"/>
        <dbReference type="EC" id="3.1.2.5"/>
    </reaction>
    <physiologicalReaction direction="left-to-right" evidence="29">
        <dbReference type="Rhea" id="RHEA:16306"/>
    </physiologicalReaction>
</comment>
<dbReference type="CDD" id="cd03444">
    <property type="entry name" value="Thioesterase_II_repeat1"/>
    <property type="match status" value="1"/>
</dbReference>
<comment type="catalytic activity">
    <reaction evidence="33">
        <text>choloyl-CoA + H2O = cholate + CoA + H(+)</text>
        <dbReference type="Rhea" id="RHEA:14541"/>
        <dbReference type="ChEBI" id="CHEBI:15377"/>
        <dbReference type="ChEBI" id="CHEBI:15378"/>
        <dbReference type="ChEBI" id="CHEBI:29747"/>
        <dbReference type="ChEBI" id="CHEBI:57287"/>
        <dbReference type="ChEBI" id="CHEBI:57373"/>
        <dbReference type="EC" id="3.1.2.27"/>
    </reaction>
    <physiologicalReaction direction="left-to-right" evidence="33">
        <dbReference type="Rhea" id="RHEA:14542"/>
    </physiologicalReaction>
</comment>
<dbReference type="EC" id="3.1.2.11" evidence="48"/>
<dbReference type="InterPro" id="IPR029069">
    <property type="entry name" value="HotDog_dom_sf"/>
</dbReference>
<comment type="catalytic activity">
    <reaction evidence="35">
        <text>(9Z,12Z)-octadecadienoyl-CoA + H2O = (9Z,12Z)-octadecadienoate + CoA + H(+)</text>
        <dbReference type="Rhea" id="RHEA:40143"/>
        <dbReference type="ChEBI" id="CHEBI:15377"/>
        <dbReference type="ChEBI" id="CHEBI:15378"/>
        <dbReference type="ChEBI" id="CHEBI:30245"/>
        <dbReference type="ChEBI" id="CHEBI:57287"/>
        <dbReference type="ChEBI" id="CHEBI:57383"/>
    </reaction>
    <physiologicalReaction direction="left-to-right" evidence="35">
        <dbReference type="Rhea" id="RHEA:40144"/>
    </physiologicalReaction>
</comment>
<dbReference type="Pfam" id="PF13622">
    <property type="entry name" value="4HBT_3"/>
    <property type="match status" value="1"/>
</dbReference>
<evidence type="ECO:0000256" key="38">
    <source>
        <dbReference type="ARBA" id="ARBA00052089"/>
    </source>
</evidence>
<protein>
    <recommendedName>
        <fullName evidence="49">Acyl-coenzyme A thioesterase 8</fullName>
        <ecNumber evidence="5">3.1.2.1</ecNumber>
        <ecNumber evidence="48">3.1.2.11</ecNumber>
        <ecNumber evidence="14">3.1.2.2</ecNumber>
        <ecNumber evidence="47">3.1.2.27</ecNumber>
        <ecNumber evidence="46">3.1.2.3</ecNumber>
        <ecNumber evidence="45">3.1.2.5</ecNumber>
    </recommendedName>
    <alternativeName>
        <fullName evidence="50">Choloyl-coenzyme A thioesterase</fullName>
    </alternativeName>
    <alternativeName>
        <fullName evidence="52">Peroxisomal acyl-coenzyme A thioester hydrolase 1</fullName>
    </alternativeName>
    <alternativeName>
        <fullName evidence="51">Peroxisomal long-chain acyl-CoA thioesterase 1</fullName>
    </alternativeName>
</protein>
<evidence type="ECO:0000256" key="42">
    <source>
        <dbReference type="ARBA" id="ARBA00052821"/>
    </source>
</evidence>
<evidence type="ECO:0000256" key="43">
    <source>
        <dbReference type="ARBA" id="ARBA00052880"/>
    </source>
</evidence>
<feature type="domain" description="Acyl-CoA thioesterase-like N-terminal HotDog" evidence="54">
    <location>
        <begin position="68"/>
        <end position="150"/>
    </location>
</feature>
<evidence type="ECO:0000256" key="23">
    <source>
        <dbReference type="ARBA" id="ARBA00050576"/>
    </source>
</evidence>
<keyword evidence="10" id="KW-0443">Lipid metabolism</keyword>
<comment type="catalytic activity">
    <reaction evidence="41">
        <text>propanoyl-CoA + H2O = propanoate + CoA + H(+)</text>
        <dbReference type="Rhea" id="RHEA:40103"/>
        <dbReference type="ChEBI" id="CHEBI:15377"/>
        <dbReference type="ChEBI" id="CHEBI:15378"/>
        <dbReference type="ChEBI" id="CHEBI:17272"/>
        <dbReference type="ChEBI" id="CHEBI:57287"/>
        <dbReference type="ChEBI" id="CHEBI:57392"/>
    </reaction>
    <physiologicalReaction direction="left-to-right" evidence="41">
        <dbReference type="Rhea" id="RHEA:40104"/>
    </physiologicalReaction>
</comment>
<evidence type="ECO:0000256" key="7">
    <source>
        <dbReference type="ARBA" id="ARBA00022593"/>
    </source>
</evidence>
<comment type="function">
    <text evidence="44">Catalyzes the hydrolysis of acyl-CoAs into free fatty acids and coenzyme A (CoASH), regulating their respective intracellular levels. Displays no strong substrate specificity with respect to the carboxylic acid moiety of Acyl-CoAs. Hydrolyzes medium length (C2 to C20) straight-chain, saturated and unsaturated acyl-CoAS but is inactive towards substrates with longer aliphatic chains. Moreover, it catalyzes the hydrolysis of CoA esters of bile acids, such as choloyl-CoA and chenodeoxycholoyl-CoA and competes with bile acid CoA:amino acid N-acyltransferase (BAAT). Is also able to hydrolyze CoA esters of dicarboxylic acids. It is involved in the metabolic regulation of peroxisome proliferation.</text>
</comment>
<dbReference type="InterPro" id="IPR042171">
    <property type="entry name" value="Acyl-CoA_hotdog"/>
</dbReference>
<evidence type="ECO:0000256" key="31">
    <source>
        <dbReference type="ARBA" id="ARBA00051478"/>
    </source>
</evidence>
<evidence type="ECO:0000256" key="17">
    <source>
        <dbReference type="ARBA" id="ARBA00047969"/>
    </source>
</evidence>
<dbReference type="EC" id="3.1.2.5" evidence="45"/>
<evidence type="ECO:0000256" key="37">
    <source>
        <dbReference type="ARBA" id="ARBA00052034"/>
    </source>
</evidence>
<keyword evidence="6" id="KW-0719">Serine esterase</keyword>
<keyword evidence="9" id="KW-0276">Fatty acid metabolism</keyword>
<dbReference type="EMBL" id="JBHFQA010000011">
    <property type="protein sequence ID" value="KAL2090764.1"/>
    <property type="molecule type" value="Genomic_DNA"/>
</dbReference>
<evidence type="ECO:0000259" key="53">
    <source>
        <dbReference type="Pfam" id="PF02551"/>
    </source>
</evidence>
<comment type="catalytic activity">
    <reaction evidence="18">
        <text>dodecanoyl-CoA + H2O = dodecanoate + CoA + H(+)</text>
        <dbReference type="Rhea" id="RHEA:30135"/>
        <dbReference type="ChEBI" id="CHEBI:15377"/>
        <dbReference type="ChEBI" id="CHEBI:15378"/>
        <dbReference type="ChEBI" id="CHEBI:18262"/>
        <dbReference type="ChEBI" id="CHEBI:57287"/>
        <dbReference type="ChEBI" id="CHEBI:57375"/>
    </reaction>
    <physiologicalReaction direction="left-to-right" evidence="18">
        <dbReference type="Rhea" id="RHEA:30136"/>
    </physiologicalReaction>
</comment>
<evidence type="ECO:0000256" key="47">
    <source>
        <dbReference type="ARBA" id="ARBA00066445"/>
    </source>
</evidence>
<evidence type="ECO:0000256" key="2">
    <source>
        <dbReference type="ARBA" id="ARBA00004253"/>
    </source>
</evidence>
<comment type="catalytic activity">
    <reaction evidence="13">
        <text>(9Z)-octadecenoyl-CoA + H2O = (9Z)-octadecenoate + CoA + H(+)</text>
        <dbReference type="Rhea" id="RHEA:40139"/>
        <dbReference type="ChEBI" id="CHEBI:15377"/>
        <dbReference type="ChEBI" id="CHEBI:15378"/>
        <dbReference type="ChEBI" id="CHEBI:30823"/>
        <dbReference type="ChEBI" id="CHEBI:57287"/>
        <dbReference type="ChEBI" id="CHEBI:57387"/>
    </reaction>
    <physiologicalReaction direction="left-to-right" evidence="13">
        <dbReference type="Rhea" id="RHEA:40140"/>
    </physiologicalReaction>
</comment>
<gene>
    <name evidence="55" type="ORF">ACEWY4_013027</name>
</gene>
<evidence type="ECO:0000256" key="14">
    <source>
        <dbReference type="ARBA" id="ARBA00038848"/>
    </source>
</evidence>
<dbReference type="Gene3D" id="2.40.160.210">
    <property type="entry name" value="Acyl-CoA thioesterase, double hotdog domain"/>
    <property type="match status" value="1"/>
</dbReference>
<dbReference type="GO" id="GO:0007031">
    <property type="term" value="P:peroxisome organization"/>
    <property type="evidence" value="ECO:0007669"/>
    <property type="project" value="UniProtKB-KW"/>
</dbReference>
<feature type="domain" description="Acyl-CoA thioesterase 2 C-terminal" evidence="53">
    <location>
        <begin position="226"/>
        <end position="327"/>
    </location>
</feature>
<keyword evidence="11" id="KW-0576">Peroxisome</keyword>
<comment type="similarity">
    <text evidence="3">Belongs to the C/M/P thioester hydrolase family.</text>
</comment>
<dbReference type="GO" id="GO:0052689">
    <property type="term" value="F:carboxylic ester hydrolase activity"/>
    <property type="evidence" value="ECO:0007669"/>
    <property type="project" value="UniProtKB-KW"/>
</dbReference>
<dbReference type="GO" id="GO:0047603">
    <property type="term" value="F:acetoacetyl-CoA hydrolase activity"/>
    <property type="evidence" value="ECO:0007669"/>
    <property type="project" value="UniProtKB-EC"/>
</dbReference>
<evidence type="ECO:0000256" key="3">
    <source>
        <dbReference type="ARBA" id="ARBA00006538"/>
    </source>
</evidence>
<evidence type="ECO:0000256" key="24">
    <source>
        <dbReference type="ARBA" id="ARBA00050783"/>
    </source>
</evidence>
<dbReference type="SUPFAM" id="SSF54637">
    <property type="entry name" value="Thioesterase/thiol ester dehydrase-isomerase"/>
    <property type="match status" value="2"/>
</dbReference>
<evidence type="ECO:0000256" key="9">
    <source>
        <dbReference type="ARBA" id="ARBA00022832"/>
    </source>
</evidence>
<dbReference type="NCBIfam" id="TIGR00189">
    <property type="entry name" value="tesB"/>
    <property type="match status" value="1"/>
</dbReference>
<evidence type="ECO:0000313" key="56">
    <source>
        <dbReference type="Proteomes" id="UP001591681"/>
    </source>
</evidence>
<dbReference type="GO" id="GO:0047994">
    <property type="term" value="F:hydroxymethylglutaryl-CoA hydrolase activity"/>
    <property type="evidence" value="ECO:0007669"/>
    <property type="project" value="UniProtKB-EC"/>
</dbReference>
<evidence type="ECO:0000256" key="27">
    <source>
        <dbReference type="ARBA" id="ARBA00051199"/>
    </source>
</evidence>
<comment type="catalytic activity">
    <reaction evidence="34">
        <text>2,6-dimethylheptanoyl-CoA + H2O = 2,6-dimethylheptanoate + CoA + H(+)</text>
        <dbReference type="Rhea" id="RHEA:59952"/>
        <dbReference type="ChEBI" id="CHEBI:15377"/>
        <dbReference type="ChEBI" id="CHEBI:15378"/>
        <dbReference type="ChEBI" id="CHEBI:57287"/>
        <dbReference type="ChEBI" id="CHEBI:84847"/>
        <dbReference type="ChEBI" id="CHEBI:143533"/>
    </reaction>
    <physiologicalReaction direction="left-to-right" evidence="34">
        <dbReference type="Rhea" id="RHEA:59953"/>
    </physiologicalReaction>
</comment>
<evidence type="ECO:0000256" key="34">
    <source>
        <dbReference type="ARBA" id="ARBA00051584"/>
    </source>
</evidence>
<evidence type="ECO:0000256" key="45">
    <source>
        <dbReference type="ARBA" id="ARBA00066312"/>
    </source>
</evidence>
<evidence type="ECO:0000256" key="35">
    <source>
        <dbReference type="ARBA" id="ARBA00051757"/>
    </source>
</evidence>
<evidence type="ECO:0000256" key="30">
    <source>
        <dbReference type="ARBA" id="ARBA00051390"/>
    </source>
</evidence>
<evidence type="ECO:0000256" key="21">
    <source>
        <dbReference type="ARBA" id="ARBA00050280"/>
    </source>
</evidence>
<comment type="catalytic activity">
    <reaction evidence="39">
        <text>4,8-dimethylnonanoyl-CoA + H2O = 4,8-dimethylnonanoate + CoA + H(+)</text>
        <dbReference type="Rhea" id="RHEA:40223"/>
        <dbReference type="ChEBI" id="CHEBI:15377"/>
        <dbReference type="ChEBI" id="CHEBI:15378"/>
        <dbReference type="ChEBI" id="CHEBI:57287"/>
        <dbReference type="ChEBI" id="CHEBI:77061"/>
        <dbReference type="ChEBI" id="CHEBI:77063"/>
    </reaction>
    <physiologicalReaction direction="left-to-right" evidence="39">
        <dbReference type="Rhea" id="RHEA:40224"/>
    </physiologicalReaction>
</comment>
<comment type="catalytic activity">
    <reaction evidence="19">
        <text>tetradecanoyl-CoA + H2O = tetradecanoate + CoA + H(+)</text>
        <dbReference type="Rhea" id="RHEA:40119"/>
        <dbReference type="ChEBI" id="CHEBI:15377"/>
        <dbReference type="ChEBI" id="CHEBI:15378"/>
        <dbReference type="ChEBI" id="CHEBI:30807"/>
        <dbReference type="ChEBI" id="CHEBI:57287"/>
        <dbReference type="ChEBI" id="CHEBI:57385"/>
    </reaction>
    <physiologicalReaction direction="left-to-right" evidence="19">
        <dbReference type="Rhea" id="RHEA:40120"/>
    </physiologicalReaction>
</comment>
<dbReference type="GO" id="GO:0006631">
    <property type="term" value="P:fatty acid metabolic process"/>
    <property type="evidence" value="ECO:0007669"/>
    <property type="project" value="UniProtKB-KW"/>
</dbReference>
<dbReference type="CDD" id="cd03445">
    <property type="entry name" value="Thioesterase_II_repeat2"/>
    <property type="match status" value="1"/>
</dbReference>
<evidence type="ECO:0000256" key="51">
    <source>
        <dbReference type="ARBA" id="ARBA00081380"/>
    </source>
</evidence>
<comment type="catalytic activity">
    <reaction evidence="21">
        <text>acetoacetyl-CoA + H2O = acetoacetate + CoA + H(+)</text>
        <dbReference type="Rhea" id="RHEA:15673"/>
        <dbReference type="ChEBI" id="CHEBI:13705"/>
        <dbReference type="ChEBI" id="CHEBI:15377"/>
        <dbReference type="ChEBI" id="CHEBI:15378"/>
        <dbReference type="ChEBI" id="CHEBI:57286"/>
        <dbReference type="ChEBI" id="CHEBI:57287"/>
        <dbReference type="EC" id="3.1.2.11"/>
    </reaction>
    <physiologicalReaction direction="left-to-right" evidence="21">
        <dbReference type="Rhea" id="RHEA:15674"/>
    </physiologicalReaction>
</comment>
<dbReference type="GO" id="GO:0033882">
    <property type="term" value="F:choloyl-CoA hydrolase activity"/>
    <property type="evidence" value="ECO:0007669"/>
    <property type="project" value="UniProtKB-EC"/>
</dbReference>
<evidence type="ECO:0000256" key="18">
    <source>
        <dbReference type="ARBA" id="ARBA00048074"/>
    </source>
</evidence>
<name>A0ABD1JV74_9TELE</name>
<comment type="catalytic activity">
    <reaction evidence="25">
        <text>octanedioyl-CoA + H2O = octanedioate + CoA + H(+)</text>
        <dbReference type="Rhea" id="RHEA:40587"/>
        <dbReference type="ChEBI" id="CHEBI:15377"/>
        <dbReference type="ChEBI" id="CHEBI:15378"/>
        <dbReference type="ChEBI" id="CHEBI:57287"/>
        <dbReference type="ChEBI" id="CHEBI:76282"/>
        <dbReference type="ChEBI" id="CHEBI:76317"/>
    </reaction>
    <physiologicalReaction direction="left-to-right" evidence="25">
        <dbReference type="Rhea" id="RHEA:40588"/>
    </physiologicalReaction>
</comment>
<dbReference type="Pfam" id="PF02551">
    <property type="entry name" value="Acyl_CoA_thio"/>
    <property type="match status" value="1"/>
</dbReference>
<comment type="subcellular location">
    <subcellularLocation>
        <location evidence="2">Peroxisome matrix</location>
    </subcellularLocation>
</comment>
<comment type="caution">
    <text evidence="55">The sequence shown here is derived from an EMBL/GenBank/DDBJ whole genome shotgun (WGS) entry which is preliminary data.</text>
</comment>
<evidence type="ECO:0000256" key="49">
    <source>
        <dbReference type="ARBA" id="ARBA00068564"/>
    </source>
</evidence>
<dbReference type="InterPro" id="IPR003703">
    <property type="entry name" value="Acyl_CoA_thio"/>
</dbReference>
<dbReference type="GO" id="GO:0003986">
    <property type="term" value="F:acetyl-CoA hydrolase activity"/>
    <property type="evidence" value="ECO:0007669"/>
    <property type="project" value="UniProtKB-EC"/>
</dbReference>
<dbReference type="PANTHER" id="PTHR11066:SF34">
    <property type="entry name" value="ACYL-COENZYME A THIOESTERASE 8"/>
    <property type="match status" value="1"/>
</dbReference>
<dbReference type="GO" id="GO:0004778">
    <property type="term" value="F:succinyl-CoA hydrolase activity"/>
    <property type="evidence" value="ECO:0007669"/>
    <property type="project" value="UniProtKB-EC"/>
</dbReference>
<evidence type="ECO:0000256" key="4">
    <source>
        <dbReference type="ARBA" id="ARBA00011738"/>
    </source>
</evidence>
<comment type="catalytic activity">
    <reaction evidence="31">
        <text>octadecanoyl-CoA + H2O = octadecanoate + CoA + H(+)</text>
        <dbReference type="Rhea" id="RHEA:30139"/>
        <dbReference type="ChEBI" id="CHEBI:15377"/>
        <dbReference type="ChEBI" id="CHEBI:15378"/>
        <dbReference type="ChEBI" id="CHEBI:25629"/>
        <dbReference type="ChEBI" id="CHEBI:57287"/>
        <dbReference type="ChEBI" id="CHEBI:57394"/>
    </reaction>
    <physiologicalReaction direction="left-to-right" evidence="31">
        <dbReference type="Rhea" id="RHEA:30140"/>
    </physiologicalReaction>
</comment>
<comment type="catalytic activity">
    <reaction evidence="15">
        <text>octanoyl-CoA + H2O = octanoate + CoA + H(+)</text>
        <dbReference type="Rhea" id="RHEA:30143"/>
        <dbReference type="ChEBI" id="CHEBI:15377"/>
        <dbReference type="ChEBI" id="CHEBI:15378"/>
        <dbReference type="ChEBI" id="CHEBI:25646"/>
        <dbReference type="ChEBI" id="CHEBI:57287"/>
        <dbReference type="ChEBI" id="CHEBI:57386"/>
    </reaction>
    <physiologicalReaction direction="left-to-right" evidence="15">
        <dbReference type="Rhea" id="RHEA:30144"/>
    </physiologicalReaction>
</comment>
<evidence type="ECO:0000256" key="52">
    <source>
        <dbReference type="ARBA" id="ARBA00081859"/>
    </source>
</evidence>
<dbReference type="EC" id="3.1.2.2" evidence="14"/>
<evidence type="ECO:0000256" key="1">
    <source>
        <dbReference type="ARBA" id="ARBA00000295"/>
    </source>
</evidence>
<evidence type="ECO:0000256" key="32">
    <source>
        <dbReference type="ARBA" id="ARBA00051487"/>
    </source>
</evidence>
<dbReference type="EC" id="3.1.2.3" evidence="46"/>
<evidence type="ECO:0000256" key="12">
    <source>
        <dbReference type="ARBA" id="ARBA00035852"/>
    </source>
</evidence>
<dbReference type="Proteomes" id="UP001591681">
    <property type="component" value="Unassembled WGS sequence"/>
</dbReference>
<evidence type="ECO:0000313" key="55">
    <source>
        <dbReference type="EMBL" id="KAL2090764.1"/>
    </source>
</evidence>
<dbReference type="InterPro" id="IPR025652">
    <property type="entry name" value="TesB_C"/>
</dbReference>
<evidence type="ECO:0000256" key="15">
    <source>
        <dbReference type="ARBA" id="ARBA00047588"/>
    </source>
</evidence>
<evidence type="ECO:0000256" key="44">
    <source>
        <dbReference type="ARBA" id="ARBA00057463"/>
    </source>
</evidence>
<comment type="catalytic activity">
    <reaction evidence="26">
        <text>2-methyloctadecanoyl-CoA + H2O = 2-methyloctadecanoate + CoA + H(+)</text>
        <dbReference type="Rhea" id="RHEA:59940"/>
        <dbReference type="ChEBI" id="CHEBI:15377"/>
        <dbReference type="ChEBI" id="CHEBI:15378"/>
        <dbReference type="ChEBI" id="CHEBI:57287"/>
        <dbReference type="ChEBI" id="CHEBI:143530"/>
        <dbReference type="ChEBI" id="CHEBI:143531"/>
    </reaction>
    <physiologicalReaction direction="left-to-right" evidence="26">
        <dbReference type="Rhea" id="RHEA:59941"/>
    </physiologicalReaction>
</comment>
<dbReference type="EC" id="3.1.2.27" evidence="47"/>
<comment type="catalytic activity">
    <reaction evidence="28">
        <text>hexanedioyl-CoA + H2O = hexanedioate + CoA + H(+)</text>
        <dbReference type="Rhea" id="RHEA:40583"/>
        <dbReference type="ChEBI" id="CHEBI:15377"/>
        <dbReference type="ChEBI" id="CHEBI:15378"/>
        <dbReference type="ChEBI" id="CHEBI:17128"/>
        <dbReference type="ChEBI" id="CHEBI:57287"/>
        <dbReference type="ChEBI" id="CHEBI:76327"/>
    </reaction>
    <physiologicalReaction direction="left-to-right" evidence="28">
        <dbReference type="Rhea" id="RHEA:40584"/>
    </physiologicalReaction>
</comment>
<dbReference type="PANTHER" id="PTHR11066">
    <property type="entry name" value="ACYL-COA THIOESTERASE"/>
    <property type="match status" value="1"/>
</dbReference>
<comment type="catalytic activity">
    <reaction evidence="22">
        <text>(9Z)-hexadecenoyl-CoA + H2O = (9Z)-hexadecenoate + CoA + H(+)</text>
        <dbReference type="Rhea" id="RHEA:40131"/>
        <dbReference type="ChEBI" id="CHEBI:15377"/>
        <dbReference type="ChEBI" id="CHEBI:15378"/>
        <dbReference type="ChEBI" id="CHEBI:32372"/>
        <dbReference type="ChEBI" id="CHEBI:57287"/>
        <dbReference type="ChEBI" id="CHEBI:61540"/>
    </reaction>
    <physiologicalReaction direction="left-to-right" evidence="22">
        <dbReference type="Rhea" id="RHEA:40132"/>
    </physiologicalReaction>
</comment>
<comment type="catalytic activity">
    <reaction evidence="16">
        <text>hexadecanoyl-CoA + H2O = hexadecanoate + CoA + H(+)</text>
        <dbReference type="Rhea" id="RHEA:16645"/>
        <dbReference type="ChEBI" id="CHEBI:7896"/>
        <dbReference type="ChEBI" id="CHEBI:15377"/>
        <dbReference type="ChEBI" id="CHEBI:15378"/>
        <dbReference type="ChEBI" id="CHEBI:57287"/>
        <dbReference type="ChEBI" id="CHEBI:57379"/>
        <dbReference type="EC" id="3.1.2.2"/>
    </reaction>
    <physiologicalReaction direction="left-to-right" evidence="16">
        <dbReference type="Rhea" id="RHEA:16646"/>
    </physiologicalReaction>
</comment>
<comment type="catalytic activity">
    <reaction evidence="27">
        <text>chenodeoxycholoyl-CoA + H2O = chenodeoxycholate + CoA + H(+)</text>
        <dbReference type="Rhea" id="RHEA:31511"/>
        <dbReference type="ChEBI" id="CHEBI:15377"/>
        <dbReference type="ChEBI" id="CHEBI:15378"/>
        <dbReference type="ChEBI" id="CHEBI:36234"/>
        <dbReference type="ChEBI" id="CHEBI:57287"/>
        <dbReference type="ChEBI" id="CHEBI:62989"/>
        <dbReference type="EC" id="3.1.2.27"/>
    </reaction>
    <physiologicalReaction direction="left-to-right" evidence="27">
        <dbReference type="Rhea" id="RHEA:31512"/>
    </physiologicalReaction>
</comment>
<dbReference type="FunFam" id="2.40.160.210:FF:000002">
    <property type="entry name" value="acyl-coenzyme A thioesterase 8"/>
    <property type="match status" value="1"/>
</dbReference>
<evidence type="ECO:0000256" key="6">
    <source>
        <dbReference type="ARBA" id="ARBA00022487"/>
    </source>
</evidence>
<evidence type="ECO:0000256" key="46">
    <source>
        <dbReference type="ARBA" id="ARBA00066314"/>
    </source>
</evidence>
<evidence type="ECO:0000256" key="11">
    <source>
        <dbReference type="ARBA" id="ARBA00023140"/>
    </source>
</evidence>
<evidence type="ECO:0000256" key="26">
    <source>
        <dbReference type="ARBA" id="ARBA00051162"/>
    </source>
</evidence>
<comment type="catalytic activity">
    <reaction evidence="36">
        <text>dodecanedioyl-CoA + H2O = dodecanedioate + CoA + H(+)</text>
        <dbReference type="Rhea" id="RHEA:40595"/>
        <dbReference type="ChEBI" id="CHEBI:15377"/>
        <dbReference type="ChEBI" id="CHEBI:15378"/>
        <dbReference type="ChEBI" id="CHEBI:57287"/>
        <dbReference type="ChEBI" id="CHEBI:76273"/>
        <dbReference type="ChEBI" id="CHEBI:76315"/>
    </reaction>
    <physiologicalReaction direction="left-to-right" evidence="36">
        <dbReference type="Rhea" id="RHEA:40596"/>
    </physiologicalReaction>
</comment>
<dbReference type="GO" id="GO:0006637">
    <property type="term" value="P:acyl-CoA metabolic process"/>
    <property type="evidence" value="ECO:0007669"/>
    <property type="project" value="UniProtKB-ARBA"/>
</dbReference>
<organism evidence="55 56">
    <name type="scientific">Coilia grayii</name>
    <name type="common">Gray's grenadier anchovy</name>
    <dbReference type="NCBI Taxonomy" id="363190"/>
    <lineage>
        <taxon>Eukaryota</taxon>
        <taxon>Metazoa</taxon>
        <taxon>Chordata</taxon>
        <taxon>Craniata</taxon>
        <taxon>Vertebrata</taxon>
        <taxon>Euteleostomi</taxon>
        <taxon>Actinopterygii</taxon>
        <taxon>Neopterygii</taxon>
        <taxon>Teleostei</taxon>
        <taxon>Clupei</taxon>
        <taxon>Clupeiformes</taxon>
        <taxon>Clupeoidei</taxon>
        <taxon>Engraulidae</taxon>
        <taxon>Coilinae</taxon>
        <taxon>Coilia</taxon>
    </lineage>
</organism>
<comment type="catalytic activity">
    <reaction evidence="32">
        <text>glutaryl-CoA + H2O = glutarate + CoA + H(+)</text>
        <dbReference type="Rhea" id="RHEA:40575"/>
        <dbReference type="ChEBI" id="CHEBI:15377"/>
        <dbReference type="ChEBI" id="CHEBI:15378"/>
        <dbReference type="ChEBI" id="CHEBI:30921"/>
        <dbReference type="ChEBI" id="CHEBI:57287"/>
        <dbReference type="ChEBI" id="CHEBI:57378"/>
    </reaction>
    <physiologicalReaction direction="left-to-right" evidence="32">
        <dbReference type="Rhea" id="RHEA:40576"/>
    </physiologicalReaction>
</comment>
<evidence type="ECO:0000259" key="54">
    <source>
        <dbReference type="Pfam" id="PF13622"/>
    </source>
</evidence>
<evidence type="ECO:0000256" key="16">
    <source>
        <dbReference type="ARBA" id="ARBA00047734"/>
    </source>
</evidence>
<dbReference type="GO" id="GO:0005782">
    <property type="term" value="C:peroxisomal matrix"/>
    <property type="evidence" value="ECO:0007669"/>
    <property type="project" value="UniProtKB-SubCell"/>
</dbReference>
<evidence type="ECO:0000256" key="33">
    <source>
        <dbReference type="ARBA" id="ARBA00051522"/>
    </source>
</evidence>
<comment type="catalytic activity">
    <reaction evidence="12">
        <text>(5Z,8Z,11Z,14Z)-eicosatetraenoyl-CoA + H2O = (5Z,8Z,11Z,14Z)-eicosatetraenoate + CoA + H(+)</text>
        <dbReference type="Rhea" id="RHEA:40151"/>
        <dbReference type="ChEBI" id="CHEBI:15377"/>
        <dbReference type="ChEBI" id="CHEBI:15378"/>
        <dbReference type="ChEBI" id="CHEBI:32395"/>
        <dbReference type="ChEBI" id="CHEBI:57287"/>
        <dbReference type="ChEBI" id="CHEBI:57368"/>
    </reaction>
    <physiologicalReaction direction="left-to-right" evidence="12">
        <dbReference type="Rhea" id="RHEA:40152"/>
    </physiologicalReaction>
</comment>
<comment type="catalytic activity">
    <reaction evidence="42">
        <text>succinyl-CoA + H2O = succinate + CoA + H(+)</text>
        <dbReference type="Rhea" id="RHEA:11516"/>
        <dbReference type="ChEBI" id="CHEBI:15377"/>
        <dbReference type="ChEBI" id="CHEBI:15378"/>
        <dbReference type="ChEBI" id="CHEBI:30031"/>
        <dbReference type="ChEBI" id="CHEBI:57287"/>
        <dbReference type="ChEBI" id="CHEBI:57292"/>
        <dbReference type="EC" id="3.1.2.3"/>
    </reaction>
    <physiologicalReaction direction="left-to-right" evidence="42">
        <dbReference type="Rhea" id="RHEA:11517"/>
    </physiologicalReaction>
</comment>
<comment type="catalytic activity">
    <reaction evidence="37">
        <text>eicosanoyl-CoA + H2O = eicosanoate + CoA + H(+)</text>
        <dbReference type="Rhea" id="RHEA:40147"/>
        <dbReference type="ChEBI" id="CHEBI:15377"/>
        <dbReference type="ChEBI" id="CHEBI:15378"/>
        <dbReference type="ChEBI" id="CHEBI:32360"/>
        <dbReference type="ChEBI" id="CHEBI:57287"/>
        <dbReference type="ChEBI" id="CHEBI:57380"/>
    </reaction>
    <physiologicalReaction direction="left-to-right" evidence="37">
        <dbReference type="Rhea" id="RHEA:40148"/>
    </physiologicalReaction>
</comment>
<evidence type="ECO:0000256" key="28">
    <source>
        <dbReference type="ARBA" id="ARBA00051261"/>
    </source>
</evidence>
<evidence type="ECO:0000256" key="36">
    <source>
        <dbReference type="ARBA" id="ARBA00052008"/>
    </source>
</evidence>
<dbReference type="EC" id="3.1.2.1" evidence="5"/>
<dbReference type="AlphaFoldDB" id="A0ABD1JV74"/>
<comment type="catalytic activity">
    <reaction evidence="24">
        <text>(9Z)-tetradecenoyl-CoA + H2O = (9Z)-tetradecenoate + CoA + H(+)</text>
        <dbReference type="Rhea" id="RHEA:40135"/>
        <dbReference type="ChEBI" id="CHEBI:15377"/>
        <dbReference type="ChEBI" id="CHEBI:15378"/>
        <dbReference type="ChEBI" id="CHEBI:32370"/>
        <dbReference type="ChEBI" id="CHEBI:57287"/>
        <dbReference type="ChEBI" id="CHEBI:65060"/>
    </reaction>
    <physiologicalReaction direction="left-to-right" evidence="24">
        <dbReference type="Rhea" id="RHEA:40136"/>
    </physiologicalReaction>
</comment>
<reference evidence="55 56" key="1">
    <citation type="submission" date="2024-09" db="EMBL/GenBank/DDBJ databases">
        <title>A chromosome-level genome assembly of Gray's grenadier anchovy, Coilia grayii.</title>
        <authorList>
            <person name="Fu Z."/>
        </authorList>
    </citation>
    <scope>NUCLEOTIDE SEQUENCE [LARGE SCALE GENOMIC DNA]</scope>
    <source>
        <strain evidence="55">G4</strain>
        <tissue evidence="55">Muscle</tissue>
    </source>
</reference>
<accession>A0ABD1JV74</accession>
<evidence type="ECO:0000256" key="20">
    <source>
        <dbReference type="ARBA" id="ARBA00050199"/>
    </source>
</evidence>
<evidence type="ECO:0000256" key="5">
    <source>
        <dbReference type="ARBA" id="ARBA00011920"/>
    </source>
</evidence>
<comment type="catalytic activity">
    <reaction evidence="43">
        <text>acetyl-CoA + H2O = acetate + CoA + H(+)</text>
        <dbReference type="Rhea" id="RHEA:20289"/>
        <dbReference type="ChEBI" id="CHEBI:15377"/>
        <dbReference type="ChEBI" id="CHEBI:15378"/>
        <dbReference type="ChEBI" id="CHEBI:30089"/>
        <dbReference type="ChEBI" id="CHEBI:57287"/>
        <dbReference type="ChEBI" id="CHEBI:57288"/>
        <dbReference type="EC" id="3.1.2.1"/>
    </reaction>
    <physiologicalReaction direction="left-to-right" evidence="43">
        <dbReference type="Rhea" id="RHEA:20290"/>
    </physiologicalReaction>
</comment>
<proteinExistence type="inferred from homology"/>
<evidence type="ECO:0000256" key="50">
    <source>
        <dbReference type="ARBA" id="ARBA00081170"/>
    </source>
</evidence>
<sequence length="337" mass="38002">MAEMGRQSVVLKYNNEDVENETLRSQYCNDTAPSVPNSSTPDVRSVLVTSVLNLEKLDTDLYRGKHYWIPSTQRLFGGEIISQALGAASETVTGQLSVHSLHCYFVRPGDPSVPVLYQVERTRDGRSFSVRSVKAIQHDKPILMCQASFHAHQPSPLAHQYTMPTVPPPEDLLTMEELVQQYASDHNLAERDRRALNKVLDPEVPLEIKPVNMPAFSRRIAIEPRKLLWVRAKGHIGEGDMRQHCCVAAYVSDYSFLGTAVLPYADFKPQFSASLDHAMWFHNSFRTDEWMLYEIDSSWAGHSRGLVHGRLWRQDGVLAASSAQEGLLRMVPSESKL</sequence>
<dbReference type="GO" id="GO:0047617">
    <property type="term" value="F:fatty acyl-CoA hydrolase activity"/>
    <property type="evidence" value="ECO:0007669"/>
    <property type="project" value="UniProtKB-ARBA"/>
</dbReference>
<keyword evidence="8" id="KW-0378">Hydrolase</keyword>
<comment type="catalytic activity">
    <reaction evidence="23">
        <text>decanedioyl-CoA + H2O = decanedioate + CoA + H(+)</text>
        <dbReference type="Rhea" id="RHEA:40591"/>
        <dbReference type="ChEBI" id="CHEBI:15377"/>
        <dbReference type="ChEBI" id="CHEBI:15378"/>
        <dbReference type="ChEBI" id="CHEBI:57287"/>
        <dbReference type="ChEBI" id="CHEBI:76283"/>
        <dbReference type="ChEBI" id="CHEBI:76316"/>
    </reaction>
    <physiologicalReaction direction="left-to-right" evidence="23">
        <dbReference type="Rhea" id="RHEA:40592"/>
    </physiologicalReaction>
</comment>
<evidence type="ECO:0000256" key="13">
    <source>
        <dbReference type="ARBA" id="ARBA00037002"/>
    </source>
</evidence>
<comment type="catalytic activity">
    <reaction evidence="30">
        <text>prostaglandin F2alpha-CoA + H2O = prostaglandin F2alpha + CoA + H(+)</text>
        <dbReference type="Rhea" id="RHEA:59948"/>
        <dbReference type="ChEBI" id="CHEBI:15377"/>
        <dbReference type="ChEBI" id="CHEBI:15378"/>
        <dbReference type="ChEBI" id="CHEBI:57287"/>
        <dbReference type="ChEBI" id="CHEBI:57404"/>
        <dbReference type="ChEBI" id="CHEBI:143532"/>
    </reaction>
    <physiologicalReaction direction="left-to-right" evidence="30">
        <dbReference type="Rhea" id="RHEA:59949"/>
    </physiologicalReaction>
</comment>